<dbReference type="SUPFAM" id="SSF143597">
    <property type="entry name" value="YojJ-like"/>
    <property type="match status" value="1"/>
</dbReference>
<evidence type="ECO:0000256" key="1">
    <source>
        <dbReference type="ARBA" id="ARBA00000877"/>
    </source>
</evidence>
<name>A0A1Z5HTB6_9FIRM</name>
<reference evidence="13" key="1">
    <citation type="journal article" date="2017" name="Appl. Environ. Microbiol.">
        <title>Genomic analysis of Calderihabitans maritimus KKC1, a thermophilic hydrogenogenic carboxydotrophic bacterium isolated from marine sediment.</title>
        <authorList>
            <person name="Omae K."/>
            <person name="Yoneda Y."/>
            <person name="Fukuyama Y."/>
            <person name="Yoshida T."/>
            <person name="Sako Y."/>
        </authorList>
    </citation>
    <scope>NUCLEOTIDE SEQUENCE [LARGE SCALE GENOMIC DNA]</scope>
    <source>
        <strain evidence="13">KKC1</strain>
    </source>
</reference>
<dbReference type="GO" id="GO:0106408">
    <property type="term" value="F:diadenylate cyclase activity"/>
    <property type="evidence" value="ECO:0007669"/>
    <property type="project" value="UniProtKB-EC"/>
</dbReference>
<comment type="caution">
    <text evidence="10">Lacks conserved residue(s) required for the propagation of feature annotation.</text>
</comment>
<dbReference type="EMBL" id="BDGJ01000084">
    <property type="protein sequence ID" value="GAW92555.1"/>
    <property type="molecule type" value="Genomic_DNA"/>
</dbReference>
<dbReference type="PANTHER" id="PTHR34185:SF1">
    <property type="entry name" value="DIADENYLATE CYCLASE"/>
    <property type="match status" value="1"/>
</dbReference>
<dbReference type="PIRSF" id="PIRSF004793">
    <property type="entry name" value="UCP004793"/>
    <property type="match status" value="1"/>
</dbReference>
<feature type="transmembrane region" description="Helical" evidence="10">
    <location>
        <begin position="16"/>
        <end position="37"/>
    </location>
</feature>
<comment type="similarity">
    <text evidence="10">Belongs to the adenylate cyclase family. DacA/CdaA subfamily.</text>
</comment>
<keyword evidence="5 10" id="KW-0548">Nucleotidyltransferase</keyword>
<dbReference type="PROSITE" id="PS51794">
    <property type="entry name" value="DAC"/>
    <property type="match status" value="1"/>
</dbReference>
<dbReference type="RefSeq" id="WP_428844932.1">
    <property type="nucleotide sequence ID" value="NZ_BDGJ01000084.1"/>
</dbReference>
<evidence type="ECO:0000256" key="5">
    <source>
        <dbReference type="ARBA" id="ARBA00022695"/>
    </source>
</evidence>
<evidence type="ECO:0000256" key="8">
    <source>
        <dbReference type="ARBA" id="ARBA00022989"/>
    </source>
</evidence>
<evidence type="ECO:0000256" key="7">
    <source>
        <dbReference type="ARBA" id="ARBA00022840"/>
    </source>
</evidence>
<evidence type="ECO:0000256" key="4">
    <source>
        <dbReference type="ARBA" id="ARBA00022692"/>
    </source>
</evidence>
<dbReference type="PANTHER" id="PTHR34185">
    <property type="entry name" value="DIADENYLATE CYCLASE"/>
    <property type="match status" value="1"/>
</dbReference>
<evidence type="ECO:0000313" key="12">
    <source>
        <dbReference type="EMBL" id="GAW92555.1"/>
    </source>
</evidence>
<accession>A0A1Z5HTB6</accession>
<dbReference type="InterPro" id="IPR034701">
    <property type="entry name" value="CdaA"/>
</dbReference>
<evidence type="ECO:0000256" key="9">
    <source>
        <dbReference type="ARBA" id="ARBA00023136"/>
    </source>
</evidence>
<keyword evidence="2 10" id="KW-1003">Cell membrane</keyword>
<dbReference type="InterPro" id="IPR014046">
    <property type="entry name" value="C-di-AMP_synthase"/>
</dbReference>
<evidence type="ECO:0000256" key="3">
    <source>
        <dbReference type="ARBA" id="ARBA00022679"/>
    </source>
</evidence>
<dbReference type="Proteomes" id="UP000197032">
    <property type="component" value="Unassembled WGS sequence"/>
</dbReference>
<comment type="function">
    <text evidence="10">Catalyzes the condensation of 2 ATP molecules into cyclic di-AMP (c-di-AMP), a second messenger used to regulate differing processes in different bacteria.</text>
</comment>
<organism evidence="12 13">
    <name type="scientific">Calderihabitans maritimus</name>
    <dbReference type="NCBI Taxonomy" id="1246530"/>
    <lineage>
        <taxon>Bacteria</taxon>
        <taxon>Bacillati</taxon>
        <taxon>Bacillota</taxon>
        <taxon>Clostridia</taxon>
        <taxon>Neomoorellales</taxon>
        <taxon>Calderihabitantaceae</taxon>
        <taxon>Calderihabitans</taxon>
    </lineage>
</organism>
<evidence type="ECO:0000256" key="2">
    <source>
        <dbReference type="ARBA" id="ARBA00022475"/>
    </source>
</evidence>
<comment type="catalytic activity">
    <reaction evidence="1 10">
        <text>2 ATP = 3',3'-c-di-AMP + 2 diphosphate</text>
        <dbReference type="Rhea" id="RHEA:35655"/>
        <dbReference type="ChEBI" id="CHEBI:30616"/>
        <dbReference type="ChEBI" id="CHEBI:33019"/>
        <dbReference type="ChEBI" id="CHEBI:71500"/>
        <dbReference type="EC" id="2.7.7.85"/>
    </reaction>
</comment>
<keyword evidence="9 10" id="KW-0472">Membrane</keyword>
<evidence type="ECO:0000256" key="10">
    <source>
        <dbReference type="HAMAP-Rule" id="MF_01499"/>
    </source>
</evidence>
<dbReference type="NCBIfam" id="TIGR00159">
    <property type="entry name" value="diadenylate cyclase CdaA"/>
    <property type="match status" value="1"/>
</dbReference>
<evidence type="ECO:0000256" key="6">
    <source>
        <dbReference type="ARBA" id="ARBA00022741"/>
    </source>
</evidence>
<dbReference type="GO" id="GO:0004016">
    <property type="term" value="F:adenylate cyclase activity"/>
    <property type="evidence" value="ECO:0007669"/>
    <property type="project" value="UniProtKB-UniRule"/>
</dbReference>
<dbReference type="GO" id="GO:0005524">
    <property type="term" value="F:ATP binding"/>
    <property type="evidence" value="ECO:0007669"/>
    <property type="project" value="UniProtKB-UniRule"/>
</dbReference>
<evidence type="ECO:0000313" key="13">
    <source>
        <dbReference type="Proteomes" id="UP000197032"/>
    </source>
</evidence>
<comment type="subunit">
    <text evidence="10">Probably a homodimer.</text>
</comment>
<comment type="caution">
    <text evidence="12">The sequence shown here is derived from an EMBL/GenBank/DDBJ whole genome shotgun (WGS) entry which is preliminary data.</text>
</comment>
<dbReference type="InterPro" id="IPR003390">
    <property type="entry name" value="DNA_integrity_scan_DisA_N"/>
</dbReference>
<protein>
    <recommendedName>
        <fullName evidence="10">Diadenylate cyclase</fullName>
        <shortName evidence="10">DAC</shortName>
        <ecNumber evidence="10">2.7.7.85</ecNumber>
    </recommendedName>
    <alternativeName>
        <fullName evidence="10">Cyclic-di-AMP synthase</fullName>
        <shortName evidence="10">c-di-AMP synthase</shortName>
    </alternativeName>
</protein>
<dbReference type="EC" id="2.7.7.85" evidence="10"/>
<dbReference type="AlphaFoldDB" id="A0A1Z5HTB6"/>
<dbReference type="Pfam" id="PF02457">
    <property type="entry name" value="DAC"/>
    <property type="match status" value="1"/>
</dbReference>
<proteinExistence type="inferred from homology"/>
<dbReference type="GO" id="GO:0006171">
    <property type="term" value="P:cAMP biosynthetic process"/>
    <property type="evidence" value="ECO:0007669"/>
    <property type="project" value="InterPro"/>
</dbReference>
<keyword evidence="7 10" id="KW-0067">ATP-binding</keyword>
<dbReference type="InterPro" id="IPR036888">
    <property type="entry name" value="DNA_integrity_DisA_N_sf"/>
</dbReference>
<gene>
    <name evidence="10" type="primary">dacA</name>
    <name evidence="12" type="ORF">KKC1_17090</name>
</gene>
<keyword evidence="6 10" id="KW-0547">Nucleotide-binding</keyword>
<dbReference type="InterPro" id="IPR050338">
    <property type="entry name" value="DisA"/>
</dbReference>
<feature type="transmembrane region" description="Helical" evidence="10">
    <location>
        <begin position="49"/>
        <end position="71"/>
    </location>
</feature>
<sequence>MAAQLQFLKYLSLEDFILLLIDITLVSYVLYKLIILIEGTRAAQLLKGLAVLFIASFISEKLHLTTVSWILDQTRLMILVALPVVFQPELRRALEQLGRGRFFTSTTLLGAADMSRLINELIRAVEVLRKHKTGALIVIERGTGLNDYIENGVKVEGIVSAEFLVNIFTPLTPLHDGAVIIRGDRVMAAACFLPLTDSPYLSRQLGSRHRAALGITEISDAVAIVVSEETGTVSVAAEGQLTRYLEEKSLRELLEQLLLPKSQGFLLGKWRS</sequence>
<evidence type="ECO:0000259" key="11">
    <source>
        <dbReference type="PROSITE" id="PS51794"/>
    </source>
</evidence>
<dbReference type="FunFam" id="3.40.1700.10:FF:000002">
    <property type="entry name" value="Diadenylate cyclase"/>
    <property type="match status" value="1"/>
</dbReference>
<keyword evidence="8 10" id="KW-1133">Transmembrane helix</keyword>
<dbReference type="Gene3D" id="3.40.1700.10">
    <property type="entry name" value="DNA integrity scanning protein, DisA, N-terminal domain"/>
    <property type="match status" value="1"/>
</dbReference>
<keyword evidence="13" id="KW-1185">Reference proteome</keyword>
<feature type="domain" description="DAC" evidence="11">
    <location>
        <begin position="87"/>
        <end position="247"/>
    </location>
</feature>
<keyword evidence="3 10" id="KW-0808">Transferase</keyword>
<keyword evidence="4 10" id="KW-0812">Transmembrane</keyword>
<dbReference type="HAMAP" id="MF_01499">
    <property type="entry name" value="DacA"/>
    <property type="match status" value="1"/>
</dbReference>